<protein>
    <submittedName>
        <fullName evidence="2">Uncharacterized protein</fullName>
    </submittedName>
</protein>
<accession>A0A2P6PXK8</accession>
<dbReference type="EMBL" id="PDCK01000044">
    <property type="protein sequence ID" value="PRQ26668.1"/>
    <property type="molecule type" value="Genomic_DNA"/>
</dbReference>
<sequence length="90" mass="9815">MDSTASPPPYHHHSRSESPFLTKSASQLANLQLHSLCTSYCYSRLCPIQERPRPVSPIGLKCPMSLVACVPSPTSSTMDDDDGGRLERIG</sequence>
<evidence type="ECO:0000256" key="1">
    <source>
        <dbReference type="SAM" id="MobiDB-lite"/>
    </source>
</evidence>
<keyword evidence="3" id="KW-1185">Reference proteome</keyword>
<organism evidence="2 3">
    <name type="scientific">Rosa chinensis</name>
    <name type="common">China rose</name>
    <dbReference type="NCBI Taxonomy" id="74649"/>
    <lineage>
        <taxon>Eukaryota</taxon>
        <taxon>Viridiplantae</taxon>
        <taxon>Streptophyta</taxon>
        <taxon>Embryophyta</taxon>
        <taxon>Tracheophyta</taxon>
        <taxon>Spermatophyta</taxon>
        <taxon>Magnoliopsida</taxon>
        <taxon>eudicotyledons</taxon>
        <taxon>Gunneridae</taxon>
        <taxon>Pentapetalae</taxon>
        <taxon>rosids</taxon>
        <taxon>fabids</taxon>
        <taxon>Rosales</taxon>
        <taxon>Rosaceae</taxon>
        <taxon>Rosoideae</taxon>
        <taxon>Rosoideae incertae sedis</taxon>
        <taxon>Rosa</taxon>
    </lineage>
</organism>
<dbReference type="Proteomes" id="UP000238479">
    <property type="component" value="Chromosome 6"/>
</dbReference>
<name>A0A2P6PXK8_ROSCH</name>
<dbReference type="AlphaFoldDB" id="A0A2P6PXK8"/>
<dbReference type="Gramene" id="PRQ26668">
    <property type="protein sequence ID" value="PRQ26668"/>
    <property type="gene ID" value="RchiOBHm_Chr6g0297131"/>
</dbReference>
<evidence type="ECO:0000313" key="3">
    <source>
        <dbReference type="Proteomes" id="UP000238479"/>
    </source>
</evidence>
<gene>
    <name evidence="2" type="ORF">RchiOBHm_Chr6g0297131</name>
</gene>
<proteinExistence type="predicted"/>
<evidence type="ECO:0000313" key="2">
    <source>
        <dbReference type="EMBL" id="PRQ26668.1"/>
    </source>
</evidence>
<reference evidence="2 3" key="1">
    <citation type="journal article" date="2018" name="Nat. Genet.">
        <title>The Rosa genome provides new insights in the design of modern roses.</title>
        <authorList>
            <person name="Bendahmane M."/>
        </authorList>
    </citation>
    <scope>NUCLEOTIDE SEQUENCE [LARGE SCALE GENOMIC DNA]</scope>
    <source>
        <strain evidence="3">cv. Old Blush</strain>
    </source>
</reference>
<feature type="region of interest" description="Disordered" evidence="1">
    <location>
        <begin position="1"/>
        <end position="21"/>
    </location>
</feature>
<comment type="caution">
    <text evidence="2">The sequence shown here is derived from an EMBL/GenBank/DDBJ whole genome shotgun (WGS) entry which is preliminary data.</text>
</comment>